<dbReference type="EMBL" id="CP039268">
    <property type="protein sequence ID" value="QGU33756.1"/>
    <property type="molecule type" value="Genomic_DNA"/>
</dbReference>
<dbReference type="InterPro" id="IPR007730">
    <property type="entry name" value="SPOR-like_dom"/>
</dbReference>
<evidence type="ECO:0000256" key="1">
    <source>
        <dbReference type="SAM" id="MobiDB-lite"/>
    </source>
</evidence>
<dbReference type="SUPFAM" id="SSF110997">
    <property type="entry name" value="Sporulation related repeat"/>
    <property type="match status" value="1"/>
</dbReference>
<name>A0A6I6EEV1_THETI</name>
<dbReference type="InterPro" id="IPR052521">
    <property type="entry name" value="Cell_div_SPOR-domain"/>
</dbReference>
<feature type="region of interest" description="Disordered" evidence="1">
    <location>
        <begin position="1"/>
        <end position="26"/>
    </location>
</feature>
<feature type="domain" description="SPOR" evidence="2">
    <location>
        <begin position="130"/>
        <end position="210"/>
    </location>
</feature>
<dbReference type="GO" id="GO:0032153">
    <property type="term" value="C:cell division site"/>
    <property type="evidence" value="ECO:0007669"/>
    <property type="project" value="TreeGrafter"/>
</dbReference>
<dbReference type="GO" id="GO:0030428">
    <property type="term" value="C:cell septum"/>
    <property type="evidence" value="ECO:0007669"/>
    <property type="project" value="TreeGrafter"/>
</dbReference>
<evidence type="ECO:0000259" key="2">
    <source>
        <dbReference type="PROSITE" id="PS51724"/>
    </source>
</evidence>
<feature type="compositionally biased region" description="Pro residues" evidence="1">
    <location>
        <begin position="9"/>
        <end position="19"/>
    </location>
</feature>
<sequence>MPKDYYRGKPPPPSPPSTPPIRRKPNRSCIGWLVGGMALGVVSSNVLAPKAKLPADTLSAARAGQSVSKPTFTYEKILREAEVDISKGPPPPPPAPRPQPQPPQASIGSLDTSEPISPVASEDQLPPPTTPSPGTYVVQVASFSRQADAERLRERLAQLGLATSIQTATLENGKMAYRVRTGGYADRAQAEQVRALLKRHGQDGMTIPIK</sequence>
<dbReference type="Pfam" id="PF05036">
    <property type="entry name" value="SPOR"/>
    <property type="match status" value="1"/>
</dbReference>
<dbReference type="GO" id="GO:0032506">
    <property type="term" value="P:cytokinetic process"/>
    <property type="evidence" value="ECO:0007669"/>
    <property type="project" value="TreeGrafter"/>
</dbReference>
<dbReference type="AlphaFoldDB" id="A0A6I6EEV1"/>
<feature type="compositionally biased region" description="Polar residues" evidence="1">
    <location>
        <begin position="106"/>
        <end position="115"/>
    </location>
</feature>
<keyword evidence="4" id="KW-1185">Reference proteome</keyword>
<proteinExistence type="predicted"/>
<dbReference type="Gene3D" id="3.30.70.1070">
    <property type="entry name" value="Sporulation related repeat"/>
    <property type="match status" value="1"/>
</dbReference>
<dbReference type="OrthoDB" id="8558195at2"/>
<gene>
    <name evidence="3" type="ORF">E6P07_12700</name>
</gene>
<evidence type="ECO:0000313" key="3">
    <source>
        <dbReference type="EMBL" id="QGU33756.1"/>
    </source>
</evidence>
<protein>
    <submittedName>
        <fullName evidence="3">SPOR domain-containing protein</fullName>
    </submittedName>
</protein>
<dbReference type="Proteomes" id="UP000426424">
    <property type="component" value="Chromosome"/>
</dbReference>
<dbReference type="PROSITE" id="PS51724">
    <property type="entry name" value="SPOR"/>
    <property type="match status" value="1"/>
</dbReference>
<dbReference type="PANTHER" id="PTHR38687:SF1">
    <property type="entry name" value="CELL DIVISION PROTEIN DEDD"/>
    <property type="match status" value="1"/>
</dbReference>
<feature type="region of interest" description="Disordered" evidence="1">
    <location>
        <begin position="78"/>
        <end position="135"/>
    </location>
</feature>
<dbReference type="RefSeq" id="WP_153975944.1">
    <property type="nucleotide sequence ID" value="NZ_CP039268.1"/>
</dbReference>
<dbReference type="InterPro" id="IPR036680">
    <property type="entry name" value="SPOR-like_sf"/>
</dbReference>
<accession>A0A6I6EEV1</accession>
<reference evidence="3 4" key="1">
    <citation type="submission" date="2019-12" db="EMBL/GenBank/DDBJ databases">
        <title>The complete genome of the thermophilic, anoxygenic phototrophic gammaproteobacterium Thermochromatium tepidum.</title>
        <authorList>
            <person name="Sattley W.M."/>
            <person name="Swingley W.D."/>
            <person name="Burchell B.M."/>
            <person name="Gurbani S.A."/>
            <person name="Kujawa C.M."/>
            <person name="Nuccio D.A."/>
            <person name="Schladweiler J."/>
            <person name="Shaffer K.N."/>
            <person name="Stokes L.M."/>
            <person name="Touchman J.W."/>
            <person name="Blankenship R.E."/>
            <person name="Madigan M.T."/>
        </authorList>
    </citation>
    <scope>NUCLEOTIDE SEQUENCE [LARGE SCALE GENOMIC DNA]</scope>
    <source>
        <strain evidence="3 4">ATCC 43061</strain>
    </source>
</reference>
<dbReference type="GO" id="GO:0042834">
    <property type="term" value="F:peptidoglycan binding"/>
    <property type="evidence" value="ECO:0007669"/>
    <property type="project" value="InterPro"/>
</dbReference>
<dbReference type="PANTHER" id="PTHR38687">
    <property type="entry name" value="CELL DIVISION PROTEIN DEDD-RELATED"/>
    <property type="match status" value="1"/>
</dbReference>
<evidence type="ECO:0000313" key="4">
    <source>
        <dbReference type="Proteomes" id="UP000426424"/>
    </source>
</evidence>
<organism evidence="3 4">
    <name type="scientific">Thermochromatium tepidum ATCC 43061</name>
    <dbReference type="NCBI Taxonomy" id="316276"/>
    <lineage>
        <taxon>Bacteria</taxon>
        <taxon>Pseudomonadati</taxon>
        <taxon>Pseudomonadota</taxon>
        <taxon>Gammaproteobacteria</taxon>
        <taxon>Chromatiales</taxon>
        <taxon>Chromatiaceae</taxon>
        <taxon>Thermochromatium</taxon>
    </lineage>
</organism>
<feature type="compositionally biased region" description="Pro residues" evidence="1">
    <location>
        <begin position="88"/>
        <end position="103"/>
    </location>
</feature>
<dbReference type="KEGG" id="ttp:E6P07_12700"/>